<sequence>MEANRRSAVIVGVLFLIATAAYISGNALIESMMSAPDYLKDVYLKKDQVILGVLLELINSVAVVGIAIVLFPILKRHNEKIALGYIGFRVMEAMLLIVGTIGPLLRVKLSQEYIQAGAPAHSYFHTIGALAAEGSFLAFQLAMIVLGLYSLVFCTLLYRSKLIPRFLSVLGLIGYASLSASAIVELMGYNGMVLYAPGALFEIIMPLWLIVKGFNSSQIRT</sequence>
<keyword evidence="1" id="KW-0812">Transmembrane</keyword>
<keyword evidence="1" id="KW-1133">Transmembrane helix</keyword>
<gene>
    <name evidence="2" type="ORF">ACEU3E_00380</name>
</gene>
<feature type="transmembrane region" description="Helical" evidence="1">
    <location>
        <begin position="192"/>
        <end position="211"/>
    </location>
</feature>
<evidence type="ECO:0000313" key="3">
    <source>
        <dbReference type="Proteomes" id="UP001575622"/>
    </source>
</evidence>
<dbReference type="Pfam" id="PF14329">
    <property type="entry name" value="DUF4386"/>
    <property type="match status" value="1"/>
</dbReference>
<feature type="transmembrane region" description="Helical" evidence="1">
    <location>
        <begin position="7"/>
        <end position="29"/>
    </location>
</feature>
<feature type="transmembrane region" description="Helical" evidence="1">
    <location>
        <begin position="49"/>
        <end position="74"/>
    </location>
</feature>
<accession>A0ABV4UU14</accession>
<feature type="transmembrane region" description="Helical" evidence="1">
    <location>
        <begin position="165"/>
        <end position="186"/>
    </location>
</feature>
<reference evidence="2 3" key="1">
    <citation type="submission" date="2024-09" db="EMBL/GenBank/DDBJ databases">
        <authorList>
            <person name="Makale K.P.P."/>
            <person name="Makhzoum A."/>
            <person name="Rantong G."/>
            <person name="Rahube T.O."/>
        </authorList>
    </citation>
    <scope>NUCLEOTIDE SEQUENCE [LARGE SCALE GENOMIC DNA]</scope>
    <source>
        <strain evidence="2 3">KM_D13</strain>
    </source>
</reference>
<name>A0ABV4UU14_9BACL</name>
<evidence type="ECO:0000313" key="2">
    <source>
        <dbReference type="EMBL" id="MFB0840616.1"/>
    </source>
</evidence>
<protein>
    <submittedName>
        <fullName evidence="2">DUF4386 domain-containing protein</fullName>
    </submittedName>
</protein>
<keyword evidence="3" id="KW-1185">Reference proteome</keyword>
<feature type="transmembrane region" description="Helical" evidence="1">
    <location>
        <begin position="137"/>
        <end position="158"/>
    </location>
</feature>
<dbReference type="Proteomes" id="UP001575622">
    <property type="component" value="Unassembled WGS sequence"/>
</dbReference>
<dbReference type="RefSeq" id="WP_373947768.1">
    <property type="nucleotide sequence ID" value="NZ_JBHDLN010000001.1"/>
</dbReference>
<organism evidence="2 3">
    <name type="scientific">Paenibacillus oleatilyticus</name>
    <dbReference type="NCBI Taxonomy" id="2594886"/>
    <lineage>
        <taxon>Bacteria</taxon>
        <taxon>Bacillati</taxon>
        <taxon>Bacillota</taxon>
        <taxon>Bacilli</taxon>
        <taxon>Bacillales</taxon>
        <taxon>Paenibacillaceae</taxon>
        <taxon>Paenibacillus</taxon>
    </lineage>
</organism>
<dbReference type="EMBL" id="JBHDLN010000001">
    <property type="protein sequence ID" value="MFB0840616.1"/>
    <property type="molecule type" value="Genomic_DNA"/>
</dbReference>
<evidence type="ECO:0000256" key="1">
    <source>
        <dbReference type="SAM" id="Phobius"/>
    </source>
</evidence>
<keyword evidence="1" id="KW-0472">Membrane</keyword>
<comment type="caution">
    <text evidence="2">The sequence shown here is derived from an EMBL/GenBank/DDBJ whole genome shotgun (WGS) entry which is preliminary data.</text>
</comment>
<feature type="transmembrane region" description="Helical" evidence="1">
    <location>
        <begin position="86"/>
        <end position="105"/>
    </location>
</feature>
<dbReference type="InterPro" id="IPR025495">
    <property type="entry name" value="DUF4386"/>
</dbReference>
<proteinExistence type="predicted"/>